<evidence type="ECO:0000313" key="11">
    <source>
        <dbReference type="EMBL" id="KAF2078448.1"/>
    </source>
</evidence>
<dbReference type="InterPro" id="IPR017853">
    <property type="entry name" value="GH"/>
</dbReference>
<keyword evidence="7" id="KW-0326">Glycosidase</keyword>
<dbReference type="SMART" id="SM00636">
    <property type="entry name" value="Glyco_18"/>
    <property type="match status" value="1"/>
</dbReference>
<dbReference type="InterPro" id="IPR001223">
    <property type="entry name" value="Glyco_hydro18_cat"/>
</dbReference>
<keyword evidence="12" id="KW-1185">Reference proteome</keyword>
<evidence type="ECO:0000259" key="10">
    <source>
        <dbReference type="PROSITE" id="PS51910"/>
    </source>
</evidence>
<dbReference type="GO" id="GO:0008061">
    <property type="term" value="F:chitin binding"/>
    <property type="evidence" value="ECO:0007669"/>
    <property type="project" value="InterPro"/>
</dbReference>
<dbReference type="OrthoDB" id="16630at2759"/>
<dbReference type="InterPro" id="IPR029070">
    <property type="entry name" value="Chitinase_insertion_sf"/>
</dbReference>
<dbReference type="GO" id="GO:0016798">
    <property type="term" value="F:hydrolase activity, acting on glycosyl bonds"/>
    <property type="evidence" value="ECO:0007669"/>
    <property type="project" value="UniProtKB-KW"/>
</dbReference>
<evidence type="ECO:0000256" key="7">
    <source>
        <dbReference type="ARBA" id="ARBA00023295"/>
    </source>
</evidence>
<protein>
    <recommendedName>
        <fullName evidence="10">GH18 domain-containing protein</fullName>
    </recommendedName>
</protein>
<dbReference type="PANTHER" id="PTHR46290:SF1">
    <property type="entry name" value="DI-N-ACETYLCHITOBIASE"/>
    <property type="match status" value="1"/>
</dbReference>
<dbReference type="InterPro" id="IPR011583">
    <property type="entry name" value="Chitinase_II/V-like_cat"/>
</dbReference>
<evidence type="ECO:0000256" key="8">
    <source>
        <dbReference type="ARBA" id="ARBA00059340"/>
    </source>
</evidence>
<accession>A0A8J4V5V0</accession>
<organism evidence="11 12">
    <name type="scientific">Polysphondylium violaceum</name>
    <dbReference type="NCBI Taxonomy" id="133409"/>
    <lineage>
        <taxon>Eukaryota</taxon>
        <taxon>Amoebozoa</taxon>
        <taxon>Evosea</taxon>
        <taxon>Eumycetozoa</taxon>
        <taxon>Dictyostelia</taxon>
        <taxon>Dictyosteliales</taxon>
        <taxon>Dictyosteliaceae</taxon>
        <taxon>Polysphondylium</taxon>
    </lineage>
</organism>
<dbReference type="FunFam" id="3.20.20.80:FF:000250">
    <property type="entry name" value="Probable di-N-acetylchitobiase 1"/>
    <property type="match status" value="1"/>
</dbReference>
<evidence type="ECO:0000256" key="5">
    <source>
        <dbReference type="ARBA" id="ARBA00023180"/>
    </source>
</evidence>
<feature type="domain" description="GH18" evidence="10">
    <location>
        <begin position="1"/>
        <end position="379"/>
    </location>
</feature>
<dbReference type="PROSITE" id="PS51910">
    <property type="entry name" value="GH18_2"/>
    <property type="match status" value="1"/>
</dbReference>
<evidence type="ECO:0000256" key="6">
    <source>
        <dbReference type="ARBA" id="ARBA00023228"/>
    </source>
</evidence>
<keyword evidence="3 9" id="KW-0732">Signal</keyword>
<dbReference type="InterPro" id="IPR051887">
    <property type="entry name" value="GH18_Domain-Containing"/>
</dbReference>
<keyword evidence="5" id="KW-0325">Glycoprotein</keyword>
<sequence length="379" mass="42023">MKYLTIITTIVLIVNVVHSSTIQSRVNTQSCPCSDSSWCEPIDIGERPEFMGFSVSGNQNYANYDFSKITTLASFFGPVSSDLLCLAHSKGIRVVYGTSYPVAQLGNWTFQEEWIQQQVDLVQSTYADGLNFDVEDPIYQNSSDISALYTGLVAETNYVFKKLNPNYQITVDVAWSPNCIDGRCYDYQGLAQASDYLVAMDYDMQSQMFTETCLAAANSPTAGVIQGMQAFFDLGIPASKLVMGLPFYGYRYTCIGSSASLNNPVCQIKLVPFRGVNCSDAAGSQLTYSTILSIIQDPTIKKSSIQWDSIANAPFFNYIDSNGLVNQMRFDNAQSLQDKVNIAQSLSLRGMAVWNIDQLGPLNQTEYSDLWNSINSFFN</sequence>
<evidence type="ECO:0000256" key="3">
    <source>
        <dbReference type="ARBA" id="ARBA00022729"/>
    </source>
</evidence>
<dbReference type="Proteomes" id="UP000695562">
    <property type="component" value="Unassembled WGS sequence"/>
</dbReference>
<evidence type="ECO:0000256" key="1">
    <source>
        <dbReference type="ARBA" id="ARBA00004371"/>
    </source>
</evidence>
<comment type="caution">
    <text evidence="11">The sequence shown here is derived from an EMBL/GenBank/DDBJ whole genome shotgun (WGS) entry which is preliminary data.</text>
</comment>
<name>A0A8J4V5V0_9MYCE</name>
<feature type="signal peptide" evidence="9">
    <location>
        <begin position="1"/>
        <end position="19"/>
    </location>
</feature>
<feature type="chain" id="PRO_5035239369" description="GH18 domain-containing protein" evidence="9">
    <location>
        <begin position="20"/>
        <end position="379"/>
    </location>
</feature>
<dbReference type="FunFam" id="3.10.50.10:FF:000006">
    <property type="entry name" value="Chitobiase, di-N-acetyl"/>
    <property type="match status" value="1"/>
</dbReference>
<keyword evidence="4" id="KW-0378">Hydrolase</keyword>
<dbReference type="PANTHER" id="PTHR46290">
    <property type="entry name" value="DI-N-ACETYLCHITOBIASE"/>
    <property type="match status" value="1"/>
</dbReference>
<gene>
    <name evidence="11" type="ORF">CYY_000198</name>
</gene>
<dbReference type="Gene3D" id="3.10.50.10">
    <property type="match status" value="1"/>
</dbReference>
<dbReference type="Pfam" id="PF00704">
    <property type="entry name" value="Glyco_hydro_18"/>
    <property type="match status" value="1"/>
</dbReference>
<comment type="subcellular location">
    <subcellularLocation>
        <location evidence="1">Lysosome</location>
    </subcellularLocation>
</comment>
<dbReference type="Gene3D" id="3.20.20.80">
    <property type="entry name" value="Glycosidases"/>
    <property type="match status" value="1"/>
</dbReference>
<evidence type="ECO:0000313" key="12">
    <source>
        <dbReference type="Proteomes" id="UP000695562"/>
    </source>
</evidence>
<proteinExistence type="inferred from homology"/>
<evidence type="ECO:0000256" key="9">
    <source>
        <dbReference type="SAM" id="SignalP"/>
    </source>
</evidence>
<comment type="function">
    <text evidence="8">Involved in the degradation of asparagine-linked glycoproteins. May hydrolyze of N-acetyl-beta-D-glucosamine (1-4)N-acetylglucosamine chitobiose core from the reducing end of the bond.</text>
</comment>
<dbReference type="AlphaFoldDB" id="A0A8J4V5V0"/>
<dbReference type="GO" id="GO:0005764">
    <property type="term" value="C:lysosome"/>
    <property type="evidence" value="ECO:0007669"/>
    <property type="project" value="UniProtKB-SubCell"/>
</dbReference>
<dbReference type="GO" id="GO:0009313">
    <property type="term" value="P:oligosaccharide catabolic process"/>
    <property type="evidence" value="ECO:0007669"/>
    <property type="project" value="TreeGrafter"/>
</dbReference>
<comment type="similarity">
    <text evidence="2">Belongs to the glycosyl hydrolase 18 family.</text>
</comment>
<keyword evidence="6" id="KW-0458">Lysosome</keyword>
<evidence type="ECO:0000256" key="4">
    <source>
        <dbReference type="ARBA" id="ARBA00022801"/>
    </source>
</evidence>
<dbReference type="EMBL" id="AJWJ01000004">
    <property type="protein sequence ID" value="KAF2078448.1"/>
    <property type="molecule type" value="Genomic_DNA"/>
</dbReference>
<evidence type="ECO:0000256" key="2">
    <source>
        <dbReference type="ARBA" id="ARBA00009336"/>
    </source>
</evidence>
<dbReference type="SUPFAM" id="SSF51445">
    <property type="entry name" value="(Trans)glycosidases"/>
    <property type="match status" value="1"/>
</dbReference>
<reference evidence="11" key="1">
    <citation type="submission" date="2020-01" db="EMBL/GenBank/DDBJ databases">
        <title>Development of genomics and gene disruption for Polysphondylium violaceum indicates a role for the polyketide synthase stlB in stalk morphogenesis.</title>
        <authorList>
            <person name="Narita B."/>
            <person name="Kawabe Y."/>
            <person name="Kin K."/>
            <person name="Saito T."/>
            <person name="Gibbs R."/>
            <person name="Kuspa A."/>
            <person name="Muzny D."/>
            <person name="Queller D."/>
            <person name="Richards S."/>
            <person name="Strassman J."/>
            <person name="Sucgang R."/>
            <person name="Worley K."/>
            <person name="Schaap P."/>
        </authorList>
    </citation>
    <scope>NUCLEOTIDE SEQUENCE</scope>
    <source>
        <strain evidence="11">QSvi11</strain>
    </source>
</reference>
<dbReference type="GO" id="GO:0005615">
    <property type="term" value="C:extracellular space"/>
    <property type="evidence" value="ECO:0007669"/>
    <property type="project" value="TreeGrafter"/>
</dbReference>